<dbReference type="Gene3D" id="3.60.15.10">
    <property type="entry name" value="Ribonuclease Z/Hydroxyacylglutathione hydrolase-like"/>
    <property type="match status" value="1"/>
</dbReference>
<accession>A0A2K5AT29</accession>
<evidence type="ECO:0000313" key="1">
    <source>
        <dbReference type="EMBL" id="SPC34800.1"/>
    </source>
</evidence>
<proteinExistence type="predicted"/>
<dbReference type="InterPro" id="IPR036866">
    <property type="entry name" value="RibonucZ/Hydroxyglut_hydro"/>
</dbReference>
<dbReference type="EMBL" id="LT981265">
    <property type="protein sequence ID" value="SPC34800.1"/>
    <property type="molecule type" value="Genomic_DNA"/>
</dbReference>
<dbReference type="RefSeq" id="WP_103286603.1">
    <property type="nucleotide sequence ID" value="NZ_LT981265.1"/>
</dbReference>
<dbReference type="AlphaFoldDB" id="A0A2K5AT29"/>
<dbReference type="PANTHER" id="PTHR43546:SF8">
    <property type="entry name" value="METALLO-BETA-LACTAMASE DOMAIN-CONTAINING PROTEIN"/>
    <property type="match status" value="1"/>
</dbReference>
<organism evidence="1 2">
    <name type="scientific">Candidatus Nitrosocaldus cavascurensis</name>
    <dbReference type="NCBI Taxonomy" id="2058097"/>
    <lineage>
        <taxon>Archaea</taxon>
        <taxon>Nitrososphaerota</taxon>
        <taxon>Nitrososphaeria</taxon>
        <taxon>Candidatus Nitrosocaldales</taxon>
        <taxon>Candidatus Nitrosocaldaceae</taxon>
        <taxon>Candidatus Nitrosocaldus</taxon>
    </lineage>
</organism>
<dbReference type="SUPFAM" id="SSF56281">
    <property type="entry name" value="Metallo-hydrolase/oxidoreductase"/>
    <property type="match status" value="1"/>
</dbReference>
<evidence type="ECO:0000313" key="2">
    <source>
        <dbReference type="Proteomes" id="UP000236248"/>
    </source>
</evidence>
<name>A0A2K5AT29_9ARCH</name>
<gene>
    <name evidence="1" type="ORF">NCAV_1637</name>
</gene>
<dbReference type="Proteomes" id="UP000236248">
    <property type="component" value="Chromosome NCAV"/>
</dbReference>
<dbReference type="Pfam" id="PF13483">
    <property type="entry name" value="Lactamase_B_3"/>
    <property type="match status" value="1"/>
</dbReference>
<dbReference type="GO" id="GO:0016787">
    <property type="term" value="F:hydrolase activity"/>
    <property type="evidence" value="ECO:0007669"/>
    <property type="project" value="UniProtKB-KW"/>
</dbReference>
<keyword evidence="1" id="KW-0378">Hydrolase</keyword>
<dbReference type="GeneID" id="41595628"/>
<dbReference type="KEGG" id="ncv:NCAV_1637"/>
<protein>
    <submittedName>
        <fullName evidence="1">Zn-dependent hydrolase</fullName>
    </submittedName>
</protein>
<sequence length="226" mass="24947">MLEYKGVRIAWLGHDTFKISSGGVIIYIDPYKLRKEARDKADLLLISHEHFDHLSIEDARKVIAADKTTVVTTKSCADSMGGVKVKEVKVVKPWDRVDVQGVSIEAVPAYNINKINPDTKKPFHPKDAGMVGFVITVDGVRIYHAGDSDAVEELRNLSNIDVALLPVSGTYVMTADEAVQAVGMVKPKIAIPMHYGTIVGSQKDAERFKSMVKECDVHILKPVDDY</sequence>
<dbReference type="InterPro" id="IPR050114">
    <property type="entry name" value="UPF0173_UPF0282_UlaG_hydrolase"/>
</dbReference>
<keyword evidence="2" id="KW-1185">Reference proteome</keyword>
<reference evidence="2" key="1">
    <citation type="submission" date="2018-01" db="EMBL/GenBank/DDBJ databases">
        <authorList>
            <person name="Kerou L M."/>
        </authorList>
    </citation>
    <scope>NUCLEOTIDE SEQUENCE [LARGE SCALE GENOMIC DNA]</scope>
    <source>
        <strain evidence="2">SCU2</strain>
    </source>
</reference>
<dbReference type="PANTHER" id="PTHR43546">
    <property type="entry name" value="UPF0173 METAL-DEPENDENT HYDROLASE MJ1163-RELATED"/>
    <property type="match status" value="1"/>
</dbReference>